<reference evidence="7" key="4">
    <citation type="submission" date="2023-01" db="EMBL/GenBank/DDBJ databases">
        <title>Draft genome sequence of Chitiniphilus shinanonensis strain NBRC 104970.</title>
        <authorList>
            <person name="Sun Q."/>
            <person name="Mori K."/>
        </authorList>
    </citation>
    <scope>NUCLEOTIDE SEQUENCE</scope>
    <source>
        <strain evidence="7">NBRC 104970</strain>
    </source>
</reference>
<reference evidence="6" key="1">
    <citation type="journal article" date="2012" name="J. Biosci. Bioeng.">
        <title>Isolation of genes coding for chitin-degrading enzymes in the novel chitinolytic bacterium, Chitiniphilus shinanonensis, and characterization of a gene coding for a family 19 chitinase.</title>
        <authorList>
            <person name="Huang L."/>
            <person name="Garbulewska E."/>
            <person name="Sato K."/>
            <person name="Kato Y."/>
            <person name="Nogawa M."/>
            <person name="Taguchi G."/>
            <person name="Shimosaka M."/>
        </authorList>
    </citation>
    <scope>NUCLEOTIDE SEQUENCE</scope>
    <source>
        <strain evidence="6">SAY3</strain>
    </source>
</reference>
<evidence type="ECO:0000256" key="3">
    <source>
        <dbReference type="ARBA" id="ARBA00022723"/>
    </source>
</evidence>
<dbReference type="InterPro" id="IPR035938">
    <property type="entry name" value="Hemerythrin-like_sf"/>
</dbReference>
<reference evidence="7" key="2">
    <citation type="journal article" date="2014" name="Int. J. Syst. Evol. Microbiol.">
        <title>Complete genome of a new Firmicutes species belonging to the dominant human colonic microbiota ('Ruminococcus bicirculans') reveals two chromosomes and a selective capacity to utilize plant glucans.</title>
        <authorList>
            <consortium name="NISC Comparative Sequencing Program"/>
            <person name="Wegmann U."/>
            <person name="Louis P."/>
            <person name="Goesmann A."/>
            <person name="Henrissat B."/>
            <person name="Duncan S.H."/>
            <person name="Flint H.J."/>
        </authorList>
    </citation>
    <scope>NUCLEOTIDE SEQUENCE</scope>
    <source>
        <strain evidence="7">NBRC 104970</strain>
    </source>
</reference>
<evidence type="ECO:0000313" key="7">
    <source>
        <dbReference type="EMBL" id="GLS04691.1"/>
    </source>
</evidence>
<dbReference type="PROSITE" id="PS00550">
    <property type="entry name" value="HEMERYTHRINS"/>
    <property type="match status" value="1"/>
</dbReference>
<dbReference type="AlphaFoldDB" id="F8WSW7"/>
<accession>F8WSW7</accession>
<dbReference type="CDD" id="cd12107">
    <property type="entry name" value="Hemerythrin"/>
    <property type="match status" value="1"/>
</dbReference>
<dbReference type="NCBIfam" id="TIGR02481">
    <property type="entry name" value="hemeryth_dom"/>
    <property type="match status" value="1"/>
</dbReference>
<dbReference type="InterPro" id="IPR016131">
    <property type="entry name" value="Haemerythrin_Fe_BS"/>
</dbReference>
<dbReference type="GO" id="GO:0046872">
    <property type="term" value="F:metal ion binding"/>
    <property type="evidence" value="ECO:0007669"/>
    <property type="project" value="UniProtKB-KW"/>
</dbReference>
<dbReference type="EMBL" id="AB649133">
    <property type="protein sequence ID" value="BAK53961.1"/>
    <property type="molecule type" value="Genomic_DNA"/>
</dbReference>
<evidence type="ECO:0000313" key="8">
    <source>
        <dbReference type="Proteomes" id="UP001156836"/>
    </source>
</evidence>
<evidence type="ECO:0000256" key="4">
    <source>
        <dbReference type="ARBA" id="ARBA00023004"/>
    </source>
</evidence>
<evidence type="ECO:0000256" key="2">
    <source>
        <dbReference type="ARBA" id="ARBA00022621"/>
    </source>
</evidence>
<feature type="domain" description="Hemerythrin-like" evidence="5">
    <location>
        <begin position="17"/>
        <end position="129"/>
    </location>
</feature>
<dbReference type="PANTHER" id="PTHR37164">
    <property type="entry name" value="BACTERIOHEMERYTHRIN"/>
    <property type="match status" value="1"/>
</dbReference>
<dbReference type="GO" id="GO:0005344">
    <property type="term" value="F:oxygen carrier activity"/>
    <property type="evidence" value="ECO:0007669"/>
    <property type="project" value="UniProtKB-KW"/>
</dbReference>
<sequence length="160" mass="18916">MSQEQELFHWTGEFSIGLEEIDEQHMELVRLLNELHQAIIERHATSTCREILGALTDYTRTHFAVEESLMRISGYPEFAEHKQSHEDLIAQVLALQDKLDSGEARITFELLHFLKQWLIHHINESDRRFGQYFLKAGGRPRGSAEFKAAMRERKPWWKIW</sequence>
<keyword evidence="4" id="KW-0408">Iron</keyword>
<dbReference type="PANTHER" id="PTHR37164:SF1">
    <property type="entry name" value="BACTERIOHEMERYTHRIN"/>
    <property type="match status" value="1"/>
</dbReference>
<keyword evidence="8" id="KW-1185">Reference proteome</keyword>
<dbReference type="RefSeq" id="WP_018749620.1">
    <property type="nucleotide sequence ID" value="NZ_BAABUF010000031.1"/>
</dbReference>
<dbReference type="InterPro" id="IPR012827">
    <property type="entry name" value="Hemerythrin_metal-bd"/>
</dbReference>
<dbReference type="Proteomes" id="UP001156836">
    <property type="component" value="Unassembled WGS sequence"/>
</dbReference>
<organism evidence="6">
    <name type="scientific">Chitiniphilus shinanonensis</name>
    <dbReference type="NCBI Taxonomy" id="553088"/>
    <lineage>
        <taxon>Bacteria</taxon>
        <taxon>Pseudomonadati</taxon>
        <taxon>Pseudomonadota</taxon>
        <taxon>Betaproteobacteria</taxon>
        <taxon>Neisseriales</taxon>
        <taxon>Chitinibacteraceae</taxon>
        <taxon>Chitiniphilus</taxon>
    </lineage>
</organism>
<keyword evidence="2" id="KW-0813">Transport</keyword>
<dbReference type="Pfam" id="PF01814">
    <property type="entry name" value="Hemerythrin"/>
    <property type="match status" value="1"/>
</dbReference>
<keyword evidence="2" id="KW-0561">Oxygen transport</keyword>
<dbReference type="Gene3D" id="1.20.120.50">
    <property type="entry name" value="Hemerythrin-like"/>
    <property type="match status" value="1"/>
</dbReference>
<evidence type="ECO:0000256" key="1">
    <source>
        <dbReference type="ARBA" id="ARBA00010587"/>
    </source>
</evidence>
<evidence type="ECO:0000313" key="6">
    <source>
        <dbReference type="EMBL" id="BAK53961.1"/>
    </source>
</evidence>
<reference evidence="8" key="3">
    <citation type="journal article" date="2019" name="Int. J. Syst. Evol. Microbiol.">
        <title>The Global Catalogue of Microorganisms (GCM) 10K type strain sequencing project: providing services to taxonomists for standard genome sequencing and annotation.</title>
        <authorList>
            <consortium name="The Broad Institute Genomics Platform"/>
            <consortium name="The Broad Institute Genome Sequencing Center for Infectious Disease"/>
            <person name="Wu L."/>
            <person name="Ma J."/>
        </authorList>
    </citation>
    <scope>NUCLEOTIDE SEQUENCE [LARGE SCALE GENOMIC DNA]</scope>
    <source>
        <strain evidence="8">NBRC 104970</strain>
    </source>
</reference>
<proteinExistence type="inferred from homology"/>
<comment type="similarity">
    <text evidence="1">Belongs to the hemerythrin family.</text>
</comment>
<protein>
    <submittedName>
        <fullName evidence="6">Hemerythrin-like metal-binding protein</fullName>
    </submittedName>
</protein>
<dbReference type="InterPro" id="IPR050669">
    <property type="entry name" value="Hemerythrin"/>
</dbReference>
<dbReference type="EMBL" id="BSOZ01000023">
    <property type="protein sequence ID" value="GLS04691.1"/>
    <property type="molecule type" value="Genomic_DNA"/>
</dbReference>
<dbReference type="SUPFAM" id="SSF47188">
    <property type="entry name" value="Hemerythrin-like"/>
    <property type="match status" value="1"/>
</dbReference>
<gene>
    <name evidence="6" type="primary">cseG</name>
    <name evidence="7" type="ORF">GCM10007860_18380</name>
</gene>
<evidence type="ECO:0000259" key="5">
    <source>
        <dbReference type="Pfam" id="PF01814"/>
    </source>
</evidence>
<name>F8WSW7_9NEIS</name>
<dbReference type="NCBIfam" id="NF033749">
    <property type="entry name" value="bact_hemeryth"/>
    <property type="match status" value="1"/>
</dbReference>
<dbReference type="InterPro" id="IPR012312">
    <property type="entry name" value="Hemerythrin-like"/>
</dbReference>
<keyword evidence="3" id="KW-0479">Metal-binding</keyword>